<dbReference type="InterPro" id="IPR003785">
    <property type="entry name" value="Creatininase/forma_Hydrolase"/>
</dbReference>
<reference evidence="6 7" key="1">
    <citation type="submission" date="2015-12" db="EMBL/GenBank/DDBJ databases">
        <title>Draft Genome Sequence of Olsenella scatoligenes SK9K4T; a Producer of 3-Methylindole- (skatole) and 4-Methylphenol- (p-cresol) Isolated from Pig Feces.</title>
        <authorList>
            <person name="Li X."/>
            <person name="Borg B."/>
            <person name="Canibe N."/>
        </authorList>
    </citation>
    <scope>NUCLEOTIDE SEQUENCE [LARGE SCALE GENOMIC DNA]</scope>
    <source>
        <strain evidence="6 7">SK9K4</strain>
    </source>
</reference>
<organism evidence="6 7">
    <name type="scientific">Tractidigestivibacter scatoligenes</name>
    <name type="common">Olsenella scatoligenes</name>
    <dbReference type="NCBI Taxonomy" id="1299998"/>
    <lineage>
        <taxon>Bacteria</taxon>
        <taxon>Bacillati</taxon>
        <taxon>Actinomycetota</taxon>
        <taxon>Coriobacteriia</taxon>
        <taxon>Coriobacteriales</taxon>
        <taxon>Atopobiaceae</taxon>
        <taxon>Tractidigestivibacter</taxon>
    </lineage>
</organism>
<dbReference type="Proteomes" id="UP000054078">
    <property type="component" value="Unassembled WGS sequence"/>
</dbReference>
<dbReference type="PANTHER" id="PTHR35005:SF1">
    <property type="entry name" value="2-AMINO-5-FORMYLAMINO-6-RIBOSYLAMINOPYRIMIDIN-4(3H)-ONE 5'-MONOPHOSPHATE DEFORMYLASE"/>
    <property type="match status" value="1"/>
</dbReference>
<keyword evidence="2" id="KW-0479">Metal-binding</keyword>
<sequence>MRIELSTWPAVEDYFARGNDLVVMAIGSTEEHGRHNPLGTDTLAPNLLLEKIDAALGEDVLIAPTIPFGNADDLLGFPGTLSIGYDLLRSLVRTLSMQLYDYGARRFLFINGHGPNIKPISSVCEELNRRGCLAARADWWLMAGELNPAWGGGHGGAEETAAVMAVDPSLVDASELGPMALANDISDELPTSGWDNVEFKGAHVAIPRDACRYAGNGWIGPDDPANANPEWGGQMMDGVASYLIDFIGALRRAPLPAPMPVRTIKAYGGNSDK</sequence>
<dbReference type="EMBL" id="LOJF01000009">
    <property type="protein sequence ID" value="KUH58654.1"/>
    <property type="molecule type" value="Genomic_DNA"/>
</dbReference>
<evidence type="ECO:0000313" key="6">
    <source>
        <dbReference type="EMBL" id="KUH58654.1"/>
    </source>
</evidence>
<dbReference type="AlphaFoldDB" id="A0A100YVV6"/>
<evidence type="ECO:0000256" key="5">
    <source>
        <dbReference type="ARBA" id="ARBA00024029"/>
    </source>
</evidence>
<dbReference type="Pfam" id="PF02633">
    <property type="entry name" value="Creatininase"/>
    <property type="match status" value="1"/>
</dbReference>
<dbReference type="GO" id="GO:0009231">
    <property type="term" value="P:riboflavin biosynthetic process"/>
    <property type="evidence" value="ECO:0007669"/>
    <property type="project" value="TreeGrafter"/>
</dbReference>
<keyword evidence="4" id="KW-0862">Zinc</keyword>
<evidence type="ECO:0000256" key="2">
    <source>
        <dbReference type="ARBA" id="ARBA00022723"/>
    </source>
</evidence>
<protein>
    <recommendedName>
        <fullName evidence="8">Creatinine amidohydrolase</fullName>
    </recommendedName>
</protein>
<dbReference type="Gene3D" id="3.40.50.10310">
    <property type="entry name" value="Creatininase"/>
    <property type="match status" value="1"/>
</dbReference>
<dbReference type="GO" id="GO:0016811">
    <property type="term" value="F:hydrolase activity, acting on carbon-nitrogen (but not peptide) bonds, in linear amides"/>
    <property type="evidence" value="ECO:0007669"/>
    <property type="project" value="TreeGrafter"/>
</dbReference>
<comment type="similarity">
    <text evidence="5">Belongs to the creatininase superfamily.</text>
</comment>
<evidence type="ECO:0000256" key="1">
    <source>
        <dbReference type="ARBA" id="ARBA00001947"/>
    </source>
</evidence>
<name>A0A100YVV6_TRASO</name>
<keyword evidence="3" id="KW-0378">Hydrolase</keyword>
<evidence type="ECO:0000256" key="4">
    <source>
        <dbReference type="ARBA" id="ARBA00022833"/>
    </source>
</evidence>
<evidence type="ECO:0008006" key="8">
    <source>
        <dbReference type="Google" id="ProtNLM"/>
    </source>
</evidence>
<dbReference type="PANTHER" id="PTHR35005">
    <property type="entry name" value="3-DEHYDRO-SCYLLO-INOSOSE HYDROLASE"/>
    <property type="match status" value="1"/>
</dbReference>
<proteinExistence type="inferred from homology"/>
<dbReference type="OrthoDB" id="9801445at2"/>
<keyword evidence="7" id="KW-1185">Reference proteome</keyword>
<comment type="cofactor">
    <cofactor evidence="1">
        <name>Zn(2+)</name>
        <dbReference type="ChEBI" id="CHEBI:29105"/>
    </cofactor>
</comment>
<comment type="caution">
    <text evidence="6">The sequence shown here is derived from an EMBL/GenBank/DDBJ whole genome shotgun (WGS) entry which is preliminary data.</text>
</comment>
<dbReference type="InterPro" id="IPR024087">
    <property type="entry name" value="Creatininase-like_sf"/>
</dbReference>
<dbReference type="STRING" id="1299998.AUL39_06700"/>
<evidence type="ECO:0000256" key="3">
    <source>
        <dbReference type="ARBA" id="ARBA00022801"/>
    </source>
</evidence>
<gene>
    <name evidence="6" type="ORF">AUL39_06700</name>
</gene>
<accession>A0A100YVV6</accession>
<dbReference type="SUPFAM" id="SSF102215">
    <property type="entry name" value="Creatininase"/>
    <property type="match status" value="1"/>
</dbReference>
<evidence type="ECO:0000313" key="7">
    <source>
        <dbReference type="Proteomes" id="UP000054078"/>
    </source>
</evidence>
<dbReference type="RefSeq" id="WP_059054803.1">
    <property type="nucleotide sequence ID" value="NZ_LOJF01000009.1"/>
</dbReference>
<dbReference type="GO" id="GO:0046872">
    <property type="term" value="F:metal ion binding"/>
    <property type="evidence" value="ECO:0007669"/>
    <property type="project" value="UniProtKB-KW"/>
</dbReference>